<gene>
    <name evidence="2" type="ORF">DEJ46_07390</name>
</gene>
<dbReference type="EMBL" id="CP029194">
    <property type="protein sequence ID" value="QES18930.1"/>
    <property type="molecule type" value="Genomic_DNA"/>
</dbReference>
<organism evidence="2 3">
    <name type="scientific">Streptomyces venezuelae</name>
    <dbReference type="NCBI Taxonomy" id="54571"/>
    <lineage>
        <taxon>Bacteria</taxon>
        <taxon>Bacillati</taxon>
        <taxon>Actinomycetota</taxon>
        <taxon>Actinomycetes</taxon>
        <taxon>Kitasatosporales</taxon>
        <taxon>Streptomycetaceae</taxon>
        <taxon>Streptomyces</taxon>
    </lineage>
</organism>
<dbReference type="AlphaFoldDB" id="A0A5P2AN13"/>
<dbReference type="OrthoDB" id="3373619at2"/>
<proteinExistence type="predicted"/>
<evidence type="ECO:0000313" key="2">
    <source>
        <dbReference type="EMBL" id="QES18930.1"/>
    </source>
</evidence>
<dbReference type="Proteomes" id="UP000324106">
    <property type="component" value="Chromosome"/>
</dbReference>
<sequence length="166" mass="17712">MTSRKAWTRTLGTATAAGALAWAVVAAGQPATAPGSEPVAETGPGYAIEDYNYPDADKILADQGIVLKRGDGHIVLADCASEANLLRFLARDRADVCFKVTADEGYLTLEIPSVHGVRTDDSGNTHLAMTAEDDRVEYDIPAKTWEGVGESVDGREHVLVEIRVSK</sequence>
<evidence type="ECO:0000313" key="3">
    <source>
        <dbReference type="Proteomes" id="UP000324106"/>
    </source>
</evidence>
<protein>
    <recommendedName>
        <fullName evidence="4">Secreted protein</fullName>
    </recommendedName>
</protein>
<feature type="signal peptide" evidence="1">
    <location>
        <begin position="1"/>
        <end position="26"/>
    </location>
</feature>
<dbReference type="RefSeq" id="WP_150264738.1">
    <property type="nucleotide sequence ID" value="NZ_CP029194.1"/>
</dbReference>
<evidence type="ECO:0000256" key="1">
    <source>
        <dbReference type="SAM" id="SignalP"/>
    </source>
</evidence>
<reference evidence="2 3" key="1">
    <citation type="submission" date="2018-05" db="EMBL/GenBank/DDBJ databases">
        <title>Streptomyces venezuelae.</title>
        <authorList>
            <person name="Kim W."/>
            <person name="Lee N."/>
            <person name="Cho B.-K."/>
        </authorList>
    </citation>
    <scope>NUCLEOTIDE SEQUENCE [LARGE SCALE GENOMIC DNA]</scope>
    <source>
        <strain evidence="2 3">ATCC 15068</strain>
    </source>
</reference>
<keyword evidence="1" id="KW-0732">Signal</keyword>
<accession>A0A5P2AN13</accession>
<name>A0A5P2AN13_STRVZ</name>
<feature type="chain" id="PRO_5039108705" description="Secreted protein" evidence="1">
    <location>
        <begin position="27"/>
        <end position="166"/>
    </location>
</feature>
<evidence type="ECO:0008006" key="4">
    <source>
        <dbReference type="Google" id="ProtNLM"/>
    </source>
</evidence>